<protein>
    <submittedName>
        <fullName evidence="1">Uncharacterized protein</fullName>
    </submittedName>
</protein>
<reference evidence="1 2" key="1">
    <citation type="submission" date="2021-06" db="EMBL/GenBank/DDBJ databases">
        <title>Caerostris darwini draft genome.</title>
        <authorList>
            <person name="Kono N."/>
            <person name="Arakawa K."/>
        </authorList>
    </citation>
    <scope>NUCLEOTIDE SEQUENCE [LARGE SCALE GENOMIC DNA]</scope>
</reference>
<evidence type="ECO:0000313" key="1">
    <source>
        <dbReference type="EMBL" id="GIY70255.1"/>
    </source>
</evidence>
<proteinExistence type="predicted"/>
<comment type="caution">
    <text evidence="1">The sequence shown here is derived from an EMBL/GenBank/DDBJ whole genome shotgun (WGS) entry which is preliminary data.</text>
</comment>
<gene>
    <name evidence="1" type="primary">AVEN_104895_1</name>
    <name evidence="1" type="ORF">CDAR_247931</name>
</gene>
<dbReference type="SUPFAM" id="SSF52047">
    <property type="entry name" value="RNI-like"/>
    <property type="match status" value="1"/>
</dbReference>
<dbReference type="EMBL" id="BPLQ01013141">
    <property type="protein sequence ID" value="GIY70255.1"/>
    <property type="molecule type" value="Genomic_DNA"/>
</dbReference>
<dbReference type="Proteomes" id="UP001054837">
    <property type="component" value="Unassembled WGS sequence"/>
</dbReference>
<organism evidence="1 2">
    <name type="scientific">Caerostris darwini</name>
    <dbReference type="NCBI Taxonomy" id="1538125"/>
    <lineage>
        <taxon>Eukaryota</taxon>
        <taxon>Metazoa</taxon>
        <taxon>Ecdysozoa</taxon>
        <taxon>Arthropoda</taxon>
        <taxon>Chelicerata</taxon>
        <taxon>Arachnida</taxon>
        <taxon>Araneae</taxon>
        <taxon>Araneomorphae</taxon>
        <taxon>Entelegynae</taxon>
        <taxon>Araneoidea</taxon>
        <taxon>Araneidae</taxon>
        <taxon>Caerostris</taxon>
    </lineage>
</organism>
<dbReference type="AlphaFoldDB" id="A0AAV4VIY8"/>
<name>A0AAV4VIY8_9ARAC</name>
<sequence length="521" mass="59450">MPPPTLYALCQQQILNMLKMGVWSKCTDNPFKSLPTKFVNDLADSMYSMPSHSLLNIEEAQLLLTSGKLKRLDLRCFKNNRKDDFLSEELCAVPEVLYFMISENKYNYKRARLDHQKSENDKVILQMVSTESCENLQTFVSSPYTAVAASTIETLILASPNMENIHTSTPFDLNFLHHHARIRNLILHMDICTVFSCGGVKVIPLLKSLKNLETFSVYAAEKYNCETYSYFIKEVLRACPNLISVGFADCSFAIYNCPSEFKLKRCFWGFKINQFTIPETSAYFTNFSEIIRKSALSCPQIEELKMQVYNSSSLRHLALLKQLTVLDLHFPLFDHSDLGSFLSLLFNIGRQIKHLSVNVLGPYTDHTNTRVPVNVICNLCVNLESLTVKGSTVSEPVEPCASLNHLKRLHVSDADEKSLTFLFQNCTSLNELFLKSFGLNDSLLATLLSKNSLENLKTFCLIHHHISQEGIKLLMRSAKNLERLCVKNITDTIKMMKLDVSTSDNLWFSEYFKRRFSNCGF</sequence>
<dbReference type="InterPro" id="IPR032675">
    <property type="entry name" value="LRR_dom_sf"/>
</dbReference>
<keyword evidence="2" id="KW-1185">Reference proteome</keyword>
<dbReference type="Gene3D" id="3.80.10.10">
    <property type="entry name" value="Ribonuclease Inhibitor"/>
    <property type="match status" value="1"/>
</dbReference>
<accession>A0AAV4VIY8</accession>
<evidence type="ECO:0000313" key="2">
    <source>
        <dbReference type="Proteomes" id="UP001054837"/>
    </source>
</evidence>